<dbReference type="Proteomes" id="UP000653076">
    <property type="component" value="Unassembled WGS sequence"/>
</dbReference>
<dbReference type="RefSeq" id="WP_204036607.1">
    <property type="nucleotide sequence ID" value="NZ_BOPC01000062.1"/>
</dbReference>
<gene>
    <name evidence="2" type="ORF">Vqi01_42920</name>
</gene>
<dbReference type="PROSITE" id="PS51257">
    <property type="entry name" value="PROKAR_LIPOPROTEIN"/>
    <property type="match status" value="1"/>
</dbReference>
<name>A0ABQ4JI54_9ACTN</name>
<dbReference type="EMBL" id="BOPC01000062">
    <property type="protein sequence ID" value="GIJ29130.1"/>
    <property type="molecule type" value="Genomic_DNA"/>
</dbReference>
<organism evidence="2 3">
    <name type="scientific">Micromonospora qiuiae</name>
    <dbReference type="NCBI Taxonomy" id="502268"/>
    <lineage>
        <taxon>Bacteria</taxon>
        <taxon>Bacillati</taxon>
        <taxon>Actinomycetota</taxon>
        <taxon>Actinomycetes</taxon>
        <taxon>Micromonosporales</taxon>
        <taxon>Micromonosporaceae</taxon>
        <taxon>Micromonospora</taxon>
    </lineage>
</organism>
<proteinExistence type="predicted"/>
<evidence type="ECO:0000313" key="3">
    <source>
        <dbReference type="Proteomes" id="UP000653076"/>
    </source>
</evidence>
<evidence type="ECO:0000256" key="1">
    <source>
        <dbReference type="SAM" id="SignalP"/>
    </source>
</evidence>
<keyword evidence="3" id="KW-1185">Reference proteome</keyword>
<protein>
    <submittedName>
        <fullName evidence="2">Uncharacterized protein</fullName>
    </submittedName>
</protein>
<evidence type="ECO:0000313" key="2">
    <source>
        <dbReference type="EMBL" id="GIJ29130.1"/>
    </source>
</evidence>
<feature type="signal peptide" evidence="1">
    <location>
        <begin position="1"/>
        <end position="30"/>
    </location>
</feature>
<sequence length="168" mass="17266">MAASRRSTAAAVSSAGGVIRAASTAMTASAATVACTARFQHLFQPGRLITAVVRAAQRCPQAGDRCGQSPGPPVRQCEALEGDPDRGGIVGVLMVIDVVAIELGRAECQLGGDGVAFRGGDQQSAQVQRVLLWHAGGDVDVLAEGCQHVDELLHRRGRAGQRGGAGTR</sequence>
<comment type="caution">
    <text evidence="2">The sequence shown here is derived from an EMBL/GenBank/DDBJ whole genome shotgun (WGS) entry which is preliminary data.</text>
</comment>
<keyword evidence="1" id="KW-0732">Signal</keyword>
<reference evidence="2 3" key="1">
    <citation type="submission" date="2021-01" db="EMBL/GenBank/DDBJ databases">
        <title>Whole genome shotgun sequence of Verrucosispora qiuiae NBRC 106684.</title>
        <authorList>
            <person name="Komaki H."/>
            <person name="Tamura T."/>
        </authorList>
    </citation>
    <scope>NUCLEOTIDE SEQUENCE [LARGE SCALE GENOMIC DNA]</scope>
    <source>
        <strain evidence="2 3">NBRC 106684</strain>
    </source>
</reference>
<accession>A0ABQ4JI54</accession>
<feature type="chain" id="PRO_5046931194" evidence="1">
    <location>
        <begin position="31"/>
        <end position="168"/>
    </location>
</feature>